<dbReference type="Proteomes" id="UP000660885">
    <property type="component" value="Unassembled WGS sequence"/>
</dbReference>
<protein>
    <submittedName>
        <fullName evidence="3">Gfo/Idh/MocA family oxidoreductase</fullName>
    </submittedName>
</protein>
<sequence length="325" mass="33548">MPLRIGVLGTGHFGRFHALKLAARGLLAGLYDADPARAAQIAAETGAPALTSEALLAACDAVVIAVPTAHHHALAMQAIAAGRHLFVEKPLAATLEQGRELVAAARAAGRVLQVGHIERYSAAIRTLRASGAGAGGMSFEATRVAPFRPRSLDVSVVLDLMIHDLDLVLSLAASPLAEVQATGARIMSGHPDFAVAHLRFESGAQATITASRVSVGMERRLRILGGQGETRIDFLARSLERLHPGGAEAVATMPGWGITRATWTEHDSLEAEQAAFLASIESGTPVEAGGEAGLAALDAALRVEAAIDCRAAEPARIGASGLDGS</sequence>
<dbReference type="SUPFAM" id="SSF51735">
    <property type="entry name" value="NAD(P)-binding Rossmann-fold domains"/>
    <property type="match status" value="1"/>
</dbReference>
<dbReference type="Gene3D" id="3.40.50.720">
    <property type="entry name" value="NAD(P)-binding Rossmann-like Domain"/>
    <property type="match status" value="1"/>
</dbReference>
<evidence type="ECO:0000259" key="2">
    <source>
        <dbReference type="Pfam" id="PF22725"/>
    </source>
</evidence>
<gene>
    <name evidence="3" type="ORF">JMJ56_04645</name>
</gene>
<dbReference type="InterPro" id="IPR055170">
    <property type="entry name" value="GFO_IDH_MocA-like_dom"/>
</dbReference>
<comment type="caution">
    <text evidence="3">The sequence shown here is derived from an EMBL/GenBank/DDBJ whole genome shotgun (WGS) entry which is preliminary data.</text>
</comment>
<evidence type="ECO:0000259" key="1">
    <source>
        <dbReference type="Pfam" id="PF01408"/>
    </source>
</evidence>
<reference evidence="3 4" key="1">
    <citation type="submission" date="2021-01" db="EMBL/GenBank/DDBJ databases">
        <title>Belnapia mucosa sp. nov. and Belnapia arida sp. nov., isolated from the Tabernas Desert (Almeria, Spain).</title>
        <authorList>
            <person name="Molina-Menor E."/>
            <person name="Vidal-Verdu A."/>
            <person name="Calonge A."/>
            <person name="Satari L."/>
            <person name="Pereto J."/>
            <person name="Porcar M."/>
        </authorList>
    </citation>
    <scope>NUCLEOTIDE SEQUENCE [LARGE SCALE GENOMIC DNA]</scope>
    <source>
        <strain evidence="3 4">T18</strain>
    </source>
</reference>
<dbReference type="Pfam" id="PF22725">
    <property type="entry name" value="GFO_IDH_MocA_C3"/>
    <property type="match status" value="1"/>
</dbReference>
<evidence type="ECO:0000313" key="3">
    <source>
        <dbReference type="EMBL" id="MBL6077284.1"/>
    </source>
</evidence>
<dbReference type="SUPFAM" id="SSF55347">
    <property type="entry name" value="Glyceraldehyde-3-phosphate dehydrogenase-like, C-terminal domain"/>
    <property type="match status" value="1"/>
</dbReference>
<feature type="domain" description="Gfo/Idh/MocA-like oxidoreductase N-terminal" evidence="1">
    <location>
        <begin position="3"/>
        <end position="116"/>
    </location>
</feature>
<dbReference type="Gene3D" id="3.30.360.10">
    <property type="entry name" value="Dihydrodipicolinate Reductase, domain 2"/>
    <property type="match status" value="1"/>
</dbReference>
<dbReference type="EMBL" id="JAETWB010000001">
    <property type="protein sequence ID" value="MBL6077284.1"/>
    <property type="molecule type" value="Genomic_DNA"/>
</dbReference>
<dbReference type="RefSeq" id="WP_202830410.1">
    <property type="nucleotide sequence ID" value="NZ_JAETWB010000001.1"/>
</dbReference>
<proteinExistence type="predicted"/>
<dbReference type="PANTHER" id="PTHR43377:SF1">
    <property type="entry name" value="BILIVERDIN REDUCTASE A"/>
    <property type="match status" value="1"/>
</dbReference>
<keyword evidence="4" id="KW-1185">Reference proteome</keyword>
<name>A0ABS1TXY1_9PROT</name>
<feature type="domain" description="GFO/IDH/MocA-like oxidoreductase" evidence="2">
    <location>
        <begin position="153"/>
        <end position="229"/>
    </location>
</feature>
<dbReference type="InterPro" id="IPR036291">
    <property type="entry name" value="NAD(P)-bd_dom_sf"/>
</dbReference>
<organism evidence="3 4">
    <name type="scientific">Belnapia arida</name>
    <dbReference type="NCBI Taxonomy" id="2804533"/>
    <lineage>
        <taxon>Bacteria</taxon>
        <taxon>Pseudomonadati</taxon>
        <taxon>Pseudomonadota</taxon>
        <taxon>Alphaproteobacteria</taxon>
        <taxon>Acetobacterales</taxon>
        <taxon>Roseomonadaceae</taxon>
        <taxon>Belnapia</taxon>
    </lineage>
</organism>
<dbReference type="InterPro" id="IPR051450">
    <property type="entry name" value="Gfo/Idh/MocA_Oxidoreductases"/>
</dbReference>
<dbReference type="Pfam" id="PF01408">
    <property type="entry name" value="GFO_IDH_MocA"/>
    <property type="match status" value="1"/>
</dbReference>
<accession>A0ABS1TXY1</accession>
<evidence type="ECO:0000313" key="4">
    <source>
        <dbReference type="Proteomes" id="UP000660885"/>
    </source>
</evidence>
<dbReference type="PANTHER" id="PTHR43377">
    <property type="entry name" value="BILIVERDIN REDUCTASE A"/>
    <property type="match status" value="1"/>
</dbReference>
<dbReference type="InterPro" id="IPR000683">
    <property type="entry name" value="Gfo/Idh/MocA-like_OxRdtase_N"/>
</dbReference>